<evidence type="ECO:0000313" key="2">
    <source>
        <dbReference type="Proteomes" id="UP000286415"/>
    </source>
</evidence>
<organism evidence="1 2">
    <name type="scientific">Clonorchis sinensis</name>
    <name type="common">Chinese liver fluke</name>
    <dbReference type="NCBI Taxonomy" id="79923"/>
    <lineage>
        <taxon>Eukaryota</taxon>
        <taxon>Metazoa</taxon>
        <taxon>Spiralia</taxon>
        <taxon>Lophotrochozoa</taxon>
        <taxon>Platyhelminthes</taxon>
        <taxon>Trematoda</taxon>
        <taxon>Digenea</taxon>
        <taxon>Opisthorchiida</taxon>
        <taxon>Opisthorchiata</taxon>
        <taxon>Opisthorchiidae</taxon>
        <taxon>Clonorchis</taxon>
    </lineage>
</organism>
<evidence type="ECO:0000313" key="1">
    <source>
        <dbReference type="EMBL" id="KAG5444336.1"/>
    </source>
</evidence>
<dbReference type="Proteomes" id="UP000286415">
    <property type="component" value="Unassembled WGS sequence"/>
</dbReference>
<accession>A0A8T1M679</accession>
<reference evidence="1 2" key="2">
    <citation type="journal article" date="2021" name="Genomics">
        <title>High-quality reference genome for Clonorchis sinensis.</title>
        <authorList>
            <person name="Young N.D."/>
            <person name="Stroehlein A.J."/>
            <person name="Kinkar L."/>
            <person name="Wang T."/>
            <person name="Sohn W.M."/>
            <person name="Chang B.C.H."/>
            <person name="Kaur P."/>
            <person name="Weisz D."/>
            <person name="Dudchenko O."/>
            <person name="Aiden E.L."/>
            <person name="Korhonen P.K."/>
            <person name="Gasser R.B."/>
        </authorList>
    </citation>
    <scope>NUCLEOTIDE SEQUENCE [LARGE SCALE GENOMIC DNA]</scope>
    <source>
        <strain evidence="1">Cs-k2</strain>
    </source>
</reference>
<keyword evidence="2" id="KW-1185">Reference proteome</keyword>
<name>A0A8T1M679_CLOSI</name>
<dbReference type="EMBL" id="NIRI02000056">
    <property type="protein sequence ID" value="KAG5444336.1"/>
    <property type="molecule type" value="Genomic_DNA"/>
</dbReference>
<protein>
    <submittedName>
        <fullName evidence="1">Uncharacterized protein</fullName>
    </submittedName>
</protein>
<sequence>MNSSASTDSYSPQTVFPVVSPSFSRRITAQPFSTVSLSDCPANERTFKGLLIGVLAKHYLNTKPVTRRDGHTTRRELHQNCYLDGWLLIVPLLEWGFFAAAMLPGTYHIC</sequence>
<gene>
    <name evidence="1" type="ORF">CSKR_202982</name>
</gene>
<dbReference type="AlphaFoldDB" id="A0A8T1M679"/>
<proteinExistence type="predicted"/>
<reference evidence="1 2" key="1">
    <citation type="journal article" date="2018" name="Biotechnol. Adv.">
        <title>Improved genomic resources and new bioinformatic workflow for the carcinogenic parasite Clonorchis sinensis: Biotechnological implications.</title>
        <authorList>
            <person name="Wang D."/>
            <person name="Korhonen P.K."/>
            <person name="Gasser R.B."/>
            <person name="Young N.D."/>
        </authorList>
    </citation>
    <scope>NUCLEOTIDE SEQUENCE [LARGE SCALE GENOMIC DNA]</scope>
    <source>
        <strain evidence="1">Cs-k2</strain>
    </source>
</reference>
<comment type="caution">
    <text evidence="1">The sequence shown here is derived from an EMBL/GenBank/DDBJ whole genome shotgun (WGS) entry which is preliminary data.</text>
</comment>